<sequence>MDTPLISEASSSHGGDGPDGRRKRKPNQPFRRRSDAIAFGSRYQKAAALVDLFMIFDFWQYCNLLHTNTFMDEAFQGRFCEVRWNLEEGGLDALSQLLGGIMDGSED</sequence>
<protein>
    <submittedName>
        <fullName evidence="2">Two pore calcium channel protein 1</fullName>
    </submittedName>
</protein>
<dbReference type="Proteomes" id="UP001412067">
    <property type="component" value="Unassembled WGS sequence"/>
</dbReference>
<evidence type="ECO:0000256" key="1">
    <source>
        <dbReference type="SAM" id="MobiDB-lite"/>
    </source>
</evidence>
<evidence type="ECO:0000313" key="3">
    <source>
        <dbReference type="Proteomes" id="UP001412067"/>
    </source>
</evidence>
<keyword evidence="3" id="KW-1185">Reference proteome</keyword>
<comment type="caution">
    <text evidence="2">The sequence shown here is derived from an EMBL/GenBank/DDBJ whole genome shotgun (WGS) entry which is preliminary data.</text>
</comment>
<dbReference type="EMBL" id="JBBWWR010000012">
    <property type="protein sequence ID" value="KAK8958434.1"/>
    <property type="molecule type" value="Genomic_DNA"/>
</dbReference>
<proteinExistence type="predicted"/>
<name>A0ABR2M434_9ASPA</name>
<evidence type="ECO:0000313" key="2">
    <source>
        <dbReference type="EMBL" id="KAK8958434.1"/>
    </source>
</evidence>
<organism evidence="2 3">
    <name type="scientific">Platanthera guangdongensis</name>
    <dbReference type="NCBI Taxonomy" id="2320717"/>
    <lineage>
        <taxon>Eukaryota</taxon>
        <taxon>Viridiplantae</taxon>
        <taxon>Streptophyta</taxon>
        <taxon>Embryophyta</taxon>
        <taxon>Tracheophyta</taxon>
        <taxon>Spermatophyta</taxon>
        <taxon>Magnoliopsida</taxon>
        <taxon>Liliopsida</taxon>
        <taxon>Asparagales</taxon>
        <taxon>Orchidaceae</taxon>
        <taxon>Orchidoideae</taxon>
        <taxon>Orchideae</taxon>
        <taxon>Orchidinae</taxon>
        <taxon>Platanthera</taxon>
    </lineage>
</organism>
<reference evidence="2 3" key="1">
    <citation type="journal article" date="2022" name="Nat. Plants">
        <title>Genomes of leafy and leafless Platanthera orchids illuminate the evolution of mycoheterotrophy.</title>
        <authorList>
            <person name="Li M.H."/>
            <person name="Liu K.W."/>
            <person name="Li Z."/>
            <person name="Lu H.C."/>
            <person name="Ye Q.L."/>
            <person name="Zhang D."/>
            <person name="Wang J.Y."/>
            <person name="Li Y.F."/>
            <person name="Zhong Z.M."/>
            <person name="Liu X."/>
            <person name="Yu X."/>
            <person name="Liu D.K."/>
            <person name="Tu X.D."/>
            <person name="Liu B."/>
            <person name="Hao Y."/>
            <person name="Liao X.Y."/>
            <person name="Jiang Y.T."/>
            <person name="Sun W.H."/>
            <person name="Chen J."/>
            <person name="Chen Y.Q."/>
            <person name="Ai Y."/>
            <person name="Zhai J.W."/>
            <person name="Wu S.S."/>
            <person name="Zhou Z."/>
            <person name="Hsiao Y.Y."/>
            <person name="Wu W.L."/>
            <person name="Chen Y.Y."/>
            <person name="Lin Y.F."/>
            <person name="Hsu J.L."/>
            <person name="Li C.Y."/>
            <person name="Wang Z.W."/>
            <person name="Zhao X."/>
            <person name="Zhong W.Y."/>
            <person name="Ma X.K."/>
            <person name="Ma L."/>
            <person name="Huang J."/>
            <person name="Chen G.Z."/>
            <person name="Huang M.Z."/>
            <person name="Huang L."/>
            <person name="Peng D.H."/>
            <person name="Luo Y.B."/>
            <person name="Zou S.Q."/>
            <person name="Chen S.P."/>
            <person name="Lan S."/>
            <person name="Tsai W.C."/>
            <person name="Van de Peer Y."/>
            <person name="Liu Z.J."/>
        </authorList>
    </citation>
    <scope>NUCLEOTIDE SEQUENCE [LARGE SCALE GENOMIC DNA]</scope>
    <source>
        <strain evidence="2">Lor288</strain>
    </source>
</reference>
<gene>
    <name evidence="2" type="primary">TPC1</name>
    <name evidence="2" type="ORF">KSP40_PGU013631</name>
</gene>
<accession>A0ABR2M434</accession>
<feature type="region of interest" description="Disordered" evidence="1">
    <location>
        <begin position="1"/>
        <end position="31"/>
    </location>
</feature>